<evidence type="ECO:0000256" key="5">
    <source>
        <dbReference type="ARBA" id="ARBA00022815"/>
    </source>
</evidence>
<keyword evidence="9" id="KW-1185">Reference proteome</keyword>
<dbReference type="PANTHER" id="PTHR14403">
    <property type="entry name" value="RFAMIDE PEPTIDE GONADOTROPIN INHIBITORY HORMONE"/>
    <property type="match status" value="1"/>
</dbReference>
<reference evidence="8" key="1">
    <citation type="submission" date="2025-08" db="UniProtKB">
        <authorList>
            <consortium name="Ensembl"/>
        </authorList>
    </citation>
    <scope>IDENTIFICATION</scope>
</reference>
<evidence type="ECO:0000256" key="1">
    <source>
        <dbReference type="ARBA" id="ARBA00004613"/>
    </source>
</evidence>
<evidence type="ECO:0000256" key="3">
    <source>
        <dbReference type="ARBA" id="ARBA00022525"/>
    </source>
</evidence>
<dbReference type="InterPro" id="IPR026297">
    <property type="entry name" value="FMRFamide-related/fGRP"/>
</dbReference>
<dbReference type="PANTHER" id="PTHR14403:SF6">
    <property type="entry name" value="PRO-FMRFAMIDE-RELATED NEUROPEPTIDE VF"/>
    <property type="match status" value="1"/>
</dbReference>
<name>A0A8C5C367_GADMO</name>
<feature type="signal peptide" evidence="7">
    <location>
        <begin position="1"/>
        <end position="22"/>
    </location>
</feature>
<feature type="chain" id="PRO_5046294796" evidence="7">
    <location>
        <begin position="23"/>
        <end position="179"/>
    </location>
</feature>
<evidence type="ECO:0000256" key="2">
    <source>
        <dbReference type="ARBA" id="ARBA00006356"/>
    </source>
</evidence>
<dbReference type="AlphaFoldDB" id="A0A8C5C367"/>
<keyword evidence="4 7" id="KW-0732">Signal</keyword>
<reference evidence="8" key="2">
    <citation type="submission" date="2025-09" db="UniProtKB">
        <authorList>
            <consortium name="Ensembl"/>
        </authorList>
    </citation>
    <scope>IDENTIFICATION</scope>
</reference>
<evidence type="ECO:0000256" key="4">
    <source>
        <dbReference type="ARBA" id="ARBA00022729"/>
    </source>
</evidence>
<dbReference type="GeneTree" id="ENSGT01030000234992"/>
<protein>
    <submittedName>
        <fullName evidence="8">Uncharacterized protein</fullName>
    </submittedName>
</protein>
<evidence type="ECO:0000256" key="7">
    <source>
        <dbReference type="SAM" id="SignalP"/>
    </source>
</evidence>
<proteinExistence type="inferred from homology"/>
<evidence type="ECO:0000256" key="6">
    <source>
        <dbReference type="ARBA" id="ARBA00023320"/>
    </source>
</evidence>
<evidence type="ECO:0000313" key="8">
    <source>
        <dbReference type="Ensembl" id="ENSGMOP00000054531.1"/>
    </source>
</evidence>
<keyword evidence="3" id="KW-0964">Secreted</keyword>
<dbReference type="Ensembl" id="ENSGMOT00000052140.1">
    <property type="protein sequence ID" value="ENSGMOP00000054531.1"/>
    <property type="gene ID" value="ENSGMOG00000022248.1"/>
</dbReference>
<comment type="subcellular location">
    <subcellularLocation>
        <location evidence="1">Secreted</location>
    </subcellularLocation>
</comment>
<accession>A0A8C5C367</accession>
<sequence length="179" mass="20314">MSRTGLFLGVLALASAGGAAAAEQVLYGKPVHSEKTFLIEGRYSGRKRPRALDLEPMSSTSGKSSFPTMVQLYPPTTEKVYQPIAEPVHLKAKLPLRFGRQSEPSIDRSQKSTPNLPQRFGRACAECLEVDNALWPARTPQRWLSVINRPYYRYRKLHWLLNNRPTTGHQRCNIHLEMR</sequence>
<keyword evidence="6" id="KW-0527">Neuropeptide</keyword>
<dbReference type="Proteomes" id="UP000694546">
    <property type="component" value="Chromosome 22"/>
</dbReference>
<keyword evidence="5" id="KW-0027">Amidation</keyword>
<comment type="similarity">
    <text evidence="2">Belongs to the FARP (FMRFamide related peptide) family.</text>
</comment>
<organism evidence="8 9">
    <name type="scientific">Gadus morhua</name>
    <name type="common">Atlantic cod</name>
    <dbReference type="NCBI Taxonomy" id="8049"/>
    <lineage>
        <taxon>Eukaryota</taxon>
        <taxon>Metazoa</taxon>
        <taxon>Chordata</taxon>
        <taxon>Craniata</taxon>
        <taxon>Vertebrata</taxon>
        <taxon>Euteleostomi</taxon>
        <taxon>Actinopterygii</taxon>
        <taxon>Neopterygii</taxon>
        <taxon>Teleostei</taxon>
        <taxon>Neoteleostei</taxon>
        <taxon>Acanthomorphata</taxon>
        <taxon>Zeiogadaria</taxon>
        <taxon>Gadariae</taxon>
        <taxon>Gadiformes</taxon>
        <taxon>Gadoidei</taxon>
        <taxon>Gadidae</taxon>
        <taxon>Gadus</taxon>
    </lineage>
</organism>
<evidence type="ECO:0000313" key="9">
    <source>
        <dbReference type="Proteomes" id="UP000694546"/>
    </source>
</evidence>